<reference evidence="2 3" key="1">
    <citation type="submission" date="2015-01" db="EMBL/GenBank/DDBJ databases">
        <title>Evolution of Trichinella species and genotypes.</title>
        <authorList>
            <person name="Korhonen P.K."/>
            <person name="Edoardo P."/>
            <person name="Giuseppe L.R."/>
            <person name="Gasser R.B."/>
        </authorList>
    </citation>
    <scope>NUCLEOTIDE SEQUENCE [LARGE SCALE GENOMIC DNA]</scope>
    <source>
        <strain evidence="2">ISS417</strain>
    </source>
</reference>
<evidence type="ECO:0000313" key="2">
    <source>
        <dbReference type="EMBL" id="KRX40242.1"/>
    </source>
</evidence>
<protein>
    <submittedName>
        <fullName evidence="2">Uncharacterized protein</fullName>
    </submittedName>
</protein>
<evidence type="ECO:0000313" key="3">
    <source>
        <dbReference type="Proteomes" id="UP000055048"/>
    </source>
</evidence>
<gene>
    <name evidence="2" type="ORF">T05_470</name>
</gene>
<name>A0A0V0TMN9_9BILA</name>
<evidence type="ECO:0000256" key="1">
    <source>
        <dbReference type="SAM" id="MobiDB-lite"/>
    </source>
</evidence>
<dbReference type="EMBL" id="JYDJ01000206">
    <property type="protein sequence ID" value="KRX40242.1"/>
    <property type="molecule type" value="Genomic_DNA"/>
</dbReference>
<feature type="region of interest" description="Disordered" evidence="1">
    <location>
        <begin position="1"/>
        <end position="28"/>
    </location>
</feature>
<organism evidence="2 3">
    <name type="scientific">Trichinella murrelli</name>
    <dbReference type="NCBI Taxonomy" id="144512"/>
    <lineage>
        <taxon>Eukaryota</taxon>
        <taxon>Metazoa</taxon>
        <taxon>Ecdysozoa</taxon>
        <taxon>Nematoda</taxon>
        <taxon>Enoplea</taxon>
        <taxon>Dorylaimia</taxon>
        <taxon>Trichinellida</taxon>
        <taxon>Trichinellidae</taxon>
        <taxon>Trichinella</taxon>
    </lineage>
</organism>
<accession>A0A0V0TMN9</accession>
<feature type="compositionally biased region" description="Basic and acidic residues" evidence="1">
    <location>
        <begin position="18"/>
        <end position="28"/>
    </location>
</feature>
<dbReference type="AlphaFoldDB" id="A0A0V0TMN9"/>
<comment type="caution">
    <text evidence="2">The sequence shown here is derived from an EMBL/GenBank/DDBJ whole genome shotgun (WGS) entry which is preliminary data.</text>
</comment>
<keyword evidence="3" id="KW-1185">Reference proteome</keyword>
<proteinExistence type="predicted"/>
<dbReference type="Proteomes" id="UP000055048">
    <property type="component" value="Unassembled WGS sequence"/>
</dbReference>
<sequence>MNTVLKGIDDSNNTSRVGKGEKTRTNKEQCSKDAVAETKCVLDFKSQTRKQILHDQTTAIMHEEIGKTRIEKQKKKKKKKKKKVNDIILGLGVQRNNNLHCSISRQQWNNF</sequence>